<dbReference type="SMART" id="SM00054">
    <property type="entry name" value="EFh"/>
    <property type="match status" value="2"/>
</dbReference>
<evidence type="ECO:0000256" key="2">
    <source>
        <dbReference type="ARBA" id="ARBA00022837"/>
    </source>
</evidence>
<evidence type="ECO:0000256" key="1">
    <source>
        <dbReference type="ARBA" id="ARBA00022737"/>
    </source>
</evidence>
<dbReference type="GO" id="GO:0005509">
    <property type="term" value="F:calcium ion binding"/>
    <property type="evidence" value="ECO:0007669"/>
    <property type="project" value="InterPro"/>
</dbReference>
<dbReference type="FunFam" id="1.10.238.10:FF:000003">
    <property type="entry name" value="Calmodulin A"/>
    <property type="match status" value="1"/>
</dbReference>
<dbReference type="Proteomes" id="UP000037460">
    <property type="component" value="Unassembled WGS sequence"/>
</dbReference>
<dbReference type="AlphaFoldDB" id="A0A0M0JAY4"/>
<feature type="domain" description="EF-hand" evidence="4">
    <location>
        <begin position="4"/>
        <end position="39"/>
    </location>
</feature>
<feature type="region of interest" description="Disordered" evidence="3">
    <location>
        <begin position="142"/>
        <end position="162"/>
    </location>
</feature>
<dbReference type="InterPro" id="IPR011992">
    <property type="entry name" value="EF-hand-dom_pair"/>
</dbReference>
<proteinExistence type="predicted"/>
<dbReference type="SUPFAM" id="SSF47473">
    <property type="entry name" value="EF-hand"/>
    <property type="match status" value="1"/>
</dbReference>
<evidence type="ECO:0000313" key="5">
    <source>
        <dbReference type="EMBL" id="KOO23645.1"/>
    </source>
</evidence>
<evidence type="ECO:0000313" key="6">
    <source>
        <dbReference type="Proteomes" id="UP000037460"/>
    </source>
</evidence>
<protein>
    <submittedName>
        <fullName evidence="5">Calcium-binding allergen ole e 8-like protein</fullName>
    </submittedName>
</protein>
<dbReference type="Gene3D" id="1.10.238.10">
    <property type="entry name" value="EF-hand"/>
    <property type="match status" value="1"/>
</dbReference>
<dbReference type="OrthoDB" id="26525at2759"/>
<keyword evidence="6" id="KW-1185">Reference proteome</keyword>
<feature type="domain" description="EF-hand" evidence="4">
    <location>
        <begin position="40"/>
        <end position="75"/>
    </location>
</feature>
<dbReference type="InterPro" id="IPR018247">
    <property type="entry name" value="EF_Hand_1_Ca_BS"/>
</dbReference>
<evidence type="ECO:0000256" key="3">
    <source>
        <dbReference type="SAM" id="MobiDB-lite"/>
    </source>
</evidence>
<feature type="region of interest" description="Disordered" evidence="3">
    <location>
        <begin position="194"/>
        <end position="213"/>
    </location>
</feature>
<sequence length="694" mass="76687">MATIDRELLRLVFDKFDANASGRVSTAEMSAMLTEIDAKKTPEEIAKMMSDADRDDDGEINFEEFVAVVQKQTASGGDFANVFINAPGFFGFLNRNTKLDEAKERVELAAKEAAIRVAQETADFAAAASAAAASSAADGAIARAERDAKEHNADAAQKSRELEEQAATLKAEAEKQKQVLRKQQQKLEEQMLAVQAEKERREREAKEESERKEAEAKAKLLKLEKEKERERRRLAEELYKTQEQLLQANLTLNKDGVPVILDRYIENNPAGFELKYGTLDDFRGGLKVLLGADVPPPDQVLSGMEAEHTKRLDSDTPFEVYNYGTVTTSRYEFYFVIDPSGTRLNSLGIDQWPVDTKLKAAGRPCRQANSVRSFREIAYERLCQGNSYAATIHTINLALVKLSMLQKVQKVYRGLAGKLPKPFRVEDKYCARGGVELGFMSTTTNQHVAEEYASSAPGSLLLEIEQGLLDRGAEIAWLSEYPGEAEAGISRVALVPKETRTRDAILDVCLDIDLVNAGDTKSEREAVVAQLSDVLSVATEIIDGLAHAELAINPDEEQAEAEYWARLFFDRLFPIVDADMRAMVNVEKLAEIKSWTGTGGLRNALDAHAILKALSDFDLTAVSTARWKKVKNALGDVTTREAMMSSAPLAALFRWMKMQGLRAERVKTTKKEANAAADMAAAIAAKPDPDEDFT</sequence>
<name>A0A0M0JAY4_9EUKA</name>
<dbReference type="PROSITE" id="PS00018">
    <property type="entry name" value="EF_HAND_1"/>
    <property type="match status" value="2"/>
</dbReference>
<comment type="caution">
    <text evidence="5">The sequence shown here is derived from an EMBL/GenBank/DDBJ whole genome shotgun (WGS) entry which is preliminary data.</text>
</comment>
<dbReference type="Pfam" id="PF13499">
    <property type="entry name" value="EF-hand_7"/>
    <property type="match status" value="1"/>
</dbReference>
<feature type="compositionally biased region" description="Basic and acidic residues" evidence="3">
    <location>
        <begin position="143"/>
        <end position="162"/>
    </location>
</feature>
<accession>A0A0M0JAY4</accession>
<organism evidence="5 6">
    <name type="scientific">Chrysochromulina tobinii</name>
    <dbReference type="NCBI Taxonomy" id="1460289"/>
    <lineage>
        <taxon>Eukaryota</taxon>
        <taxon>Haptista</taxon>
        <taxon>Haptophyta</taxon>
        <taxon>Prymnesiophyceae</taxon>
        <taxon>Prymnesiales</taxon>
        <taxon>Chrysochromulinaceae</taxon>
        <taxon>Chrysochromulina</taxon>
    </lineage>
</organism>
<evidence type="ECO:0000259" key="4">
    <source>
        <dbReference type="PROSITE" id="PS50222"/>
    </source>
</evidence>
<gene>
    <name evidence="5" type="ORF">Ctob_002715</name>
</gene>
<dbReference type="Gene3D" id="3.90.176.10">
    <property type="entry name" value="Toxin ADP-ribosyltransferase, Chain A, domain 1"/>
    <property type="match status" value="1"/>
</dbReference>
<feature type="compositionally biased region" description="Basic and acidic residues" evidence="3">
    <location>
        <begin position="196"/>
        <end position="213"/>
    </location>
</feature>
<dbReference type="InterPro" id="IPR002048">
    <property type="entry name" value="EF_hand_dom"/>
</dbReference>
<reference evidence="6" key="1">
    <citation type="journal article" date="2015" name="PLoS Genet.">
        <title>Genome Sequence and Transcriptome Analyses of Chrysochromulina tobin: Metabolic Tools for Enhanced Algal Fitness in the Prominent Order Prymnesiales (Haptophyceae).</title>
        <authorList>
            <person name="Hovde B.T."/>
            <person name="Deodato C.R."/>
            <person name="Hunsperger H.M."/>
            <person name="Ryken S.A."/>
            <person name="Yost W."/>
            <person name="Jha R.K."/>
            <person name="Patterson J."/>
            <person name="Monnat R.J. Jr."/>
            <person name="Barlow S.B."/>
            <person name="Starkenburg S.R."/>
            <person name="Cattolico R.A."/>
        </authorList>
    </citation>
    <scope>NUCLEOTIDE SEQUENCE</scope>
    <source>
        <strain evidence="6">CCMP291</strain>
    </source>
</reference>
<keyword evidence="1" id="KW-0677">Repeat</keyword>
<dbReference type="EMBL" id="JWZX01003171">
    <property type="protein sequence ID" value="KOO23645.1"/>
    <property type="molecule type" value="Genomic_DNA"/>
</dbReference>
<dbReference type="CDD" id="cd00051">
    <property type="entry name" value="EFh"/>
    <property type="match status" value="1"/>
</dbReference>
<dbReference type="PROSITE" id="PS50222">
    <property type="entry name" value="EF_HAND_2"/>
    <property type="match status" value="2"/>
</dbReference>
<keyword evidence="2" id="KW-0106">Calcium</keyword>